<feature type="transmembrane region" description="Helical" evidence="7">
    <location>
        <begin position="215"/>
        <end position="233"/>
    </location>
</feature>
<feature type="transmembrane region" description="Helical" evidence="7">
    <location>
        <begin position="129"/>
        <end position="149"/>
    </location>
</feature>
<comment type="subcellular location">
    <subcellularLocation>
        <location evidence="1">Cell membrane</location>
        <topology evidence="1">Multi-pass membrane protein</topology>
    </subcellularLocation>
</comment>
<feature type="transmembrane region" description="Helical" evidence="7">
    <location>
        <begin position="321"/>
        <end position="344"/>
    </location>
</feature>
<organism evidence="9 10">
    <name type="scientific">Plantactinospora solaniradicis</name>
    <dbReference type="NCBI Taxonomy" id="1723736"/>
    <lineage>
        <taxon>Bacteria</taxon>
        <taxon>Bacillati</taxon>
        <taxon>Actinomycetota</taxon>
        <taxon>Actinomycetes</taxon>
        <taxon>Micromonosporales</taxon>
        <taxon>Micromonosporaceae</taxon>
        <taxon>Plantactinospora</taxon>
    </lineage>
</organism>
<evidence type="ECO:0000256" key="4">
    <source>
        <dbReference type="ARBA" id="ARBA00022692"/>
    </source>
</evidence>
<accession>A0ABW1KAN0</accession>
<keyword evidence="6 7" id="KW-0472">Membrane</keyword>
<evidence type="ECO:0000259" key="8">
    <source>
        <dbReference type="Pfam" id="PF19053"/>
    </source>
</evidence>
<feature type="transmembrane region" description="Helical" evidence="7">
    <location>
        <begin position="266"/>
        <end position="286"/>
    </location>
</feature>
<reference evidence="10" key="1">
    <citation type="journal article" date="2019" name="Int. J. Syst. Evol. Microbiol.">
        <title>The Global Catalogue of Microorganisms (GCM) 10K type strain sequencing project: providing services to taxonomists for standard genome sequencing and annotation.</title>
        <authorList>
            <consortium name="The Broad Institute Genomics Platform"/>
            <consortium name="The Broad Institute Genome Sequencing Center for Infectious Disease"/>
            <person name="Wu L."/>
            <person name="Ma J."/>
        </authorList>
    </citation>
    <scope>NUCLEOTIDE SEQUENCE [LARGE SCALE GENOMIC DNA]</scope>
    <source>
        <strain evidence="10">ZS-35-S2</strain>
    </source>
</reference>
<keyword evidence="5 7" id="KW-1133">Transmembrane helix</keyword>
<name>A0ABW1KAN0_9ACTN</name>
<comment type="caution">
    <text evidence="9">The sequence shown here is derived from an EMBL/GenBank/DDBJ whole genome shotgun (WGS) entry which is preliminary data.</text>
</comment>
<keyword evidence="10" id="KW-1185">Reference proteome</keyword>
<dbReference type="EMBL" id="JBHSPR010000017">
    <property type="protein sequence ID" value="MFC6018600.1"/>
    <property type="molecule type" value="Genomic_DNA"/>
</dbReference>
<evidence type="ECO:0000313" key="10">
    <source>
        <dbReference type="Proteomes" id="UP001596203"/>
    </source>
</evidence>
<dbReference type="PIRSF" id="PIRSF017804">
    <property type="entry name" value="Secretion_EccD1"/>
    <property type="match status" value="1"/>
</dbReference>
<feature type="transmembrane region" description="Helical" evidence="7">
    <location>
        <begin position="181"/>
        <end position="203"/>
    </location>
</feature>
<dbReference type="Gene3D" id="3.10.20.90">
    <property type="entry name" value="Phosphatidylinositol 3-kinase Catalytic Subunit, Chain A, domain 1"/>
    <property type="match status" value="1"/>
</dbReference>
<dbReference type="InterPro" id="IPR006707">
    <property type="entry name" value="T7SS_EccD"/>
</dbReference>
<feature type="transmembrane region" description="Helical" evidence="7">
    <location>
        <begin position="155"/>
        <end position="174"/>
    </location>
</feature>
<dbReference type="Proteomes" id="UP001596203">
    <property type="component" value="Unassembled WGS sequence"/>
</dbReference>
<gene>
    <name evidence="9" type="primary">eccD</name>
    <name evidence="9" type="ORF">ACFP2T_20615</name>
</gene>
<feature type="domain" description="EccD-like transmembrane" evidence="8">
    <location>
        <begin position="127"/>
        <end position="464"/>
    </location>
</feature>
<keyword evidence="3" id="KW-1003">Cell membrane</keyword>
<dbReference type="RefSeq" id="WP_377424240.1">
    <property type="nucleotide sequence ID" value="NZ_JBHSPR010000017.1"/>
</dbReference>
<dbReference type="InterPro" id="IPR024962">
    <property type="entry name" value="YukD-like"/>
</dbReference>
<evidence type="ECO:0000256" key="2">
    <source>
        <dbReference type="ARBA" id="ARBA00006162"/>
    </source>
</evidence>
<feature type="transmembrane region" description="Helical" evidence="7">
    <location>
        <begin position="350"/>
        <end position="365"/>
    </location>
</feature>
<comment type="similarity">
    <text evidence="2">Belongs to the EccD/Snm4 family.</text>
</comment>
<sequence>MSAPSAVPPNGSVSGLRRVTVVAPRARMDVGLPVQCTLAELIPQLVQLAGAATQPGTEGTGWALSRIGGPPIPPGLTVAAASLTDGEILQLSARTGYETPPLYDDVVDAIASAARTRRGAWRPRVGRRLGLTTASALFVGTTALVLAGLSGQPQAPVAAGVIAVALLLAGGALARAYGDVAAASACAGAGMVAAGVAGLAALAPHQVWPVGAGPLAIGLGAMTLYGALTVVVVHRHPWFVSVGVASAAGALVTASVLLFGASPPNVAAVGVTLLTGATALAPMISLRLARLPLPNVPEDMESFREDERPALGSEVLDATSAAAGLLTALVAALGVAVAGCAAVVLGEGSVWSSILVGLVGVAWLLRSRSYAGAAQRVCMVVVGLVVLAGLGWRLPSLVGSTWLFAVAVVVASAGALCLVYADRVVRNVHSPFTGRWLDILEYLVLISLIPVAAAMAGVYNAVRDAVG</sequence>
<dbReference type="InterPro" id="IPR044049">
    <property type="entry name" value="EccD_transm"/>
</dbReference>
<evidence type="ECO:0000256" key="3">
    <source>
        <dbReference type="ARBA" id="ARBA00022475"/>
    </source>
</evidence>
<feature type="transmembrane region" description="Helical" evidence="7">
    <location>
        <begin position="401"/>
        <end position="421"/>
    </location>
</feature>
<evidence type="ECO:0000256" key="1">
    <source>
        <dbReference type="ARBA" id="ARBA00004651"/>
    </source>
</evidence>
<evidence type="ECO:0000313" key="9">
    <source>
        <dbReference type="EMBL" id="MFC6018600.1"/>
    </source>
</evidence>
<feature type="transmembrane region" description="Helical" evidence="7">
    <location>
        <begin position="442"/>
        <end position="462"/>
    </location>
</feature>
<protein>
    <submittedName>
        <fullName evidence="9">Type VII secretion integral membrane protein EccD</fullName>
    </submittedName>
</protein>
<evidence type="ECO:0000256" key="5">
    <source>
        <dbReference type="ARBA" id="ARBA00022989"/>
    </source>
</evidence>
<dbReference type="Pfam" id="PF08817">
    <property type="entry name" value="YukD"/>
    <property type="match status" value="1"/>
</dbReference>
<dbReference type="NCBIfam" id="TIGR03920">
    <property type="entry name" value="T7SS_EccD"/>
    <property type="match status" value="1"/>
</dbReference>
<evidence type="ECO:0000256" key="7">
    <source>
        <dbReference type="SAM" id="Phobius"/>
    </source>
</evidence>
<keyword evidence="4 7" id="KW-0812">Transmembrane</keyword>
<feature type="transmembrane region" description="Helical" evidence="7">
    <location>
        <begin position="238"/>
        <end position="260"/>
    </location>
</feature>
<feature type="transmembrane region" description="Helical" evidence="7">
    <location>
        <begin position="377"/>
        <end position="395"/>
    </location>
</feature>
<evidence type="ECO:0000256" key="6">
    <source>
        <dbReference type="ARBA" id="ARBA00023136"/>
    </source>
</evidence>
<dbReference type="Pfam" id="PF19053">
    <property type="entry name" value="EccD"/>
    <property type="match status" value="1"/>
</dbReference>
<proteinExistence type="inferred from homology"/>